<proteinExistence type="predicted"/>
<dbReference type="InterPro" id="IPR010982">
    <property type="entry name" value="Lambda_DNA-bd_dom_sf"/>
</dbReference>
<keyword evidence="4" id="KW-1185">Reference proteome</keyword>
<dbReference type="Gene3D" id="1.10.260.40">
    <property type="entry name" value="lambda repressor-like DNA-binding domains"/>
    <property type="match status" value="1"/>
</dbReference>
<name>A0A9E8LV83_9BACI</name>
<dbReference type="SUPFAM" id="SSF47413">
    <property type="entry name" value="lambda repressor-like DNA-binding domains"/>
    <property type="match status" value="1"/>
</dbReference>
<dbReference type="KEGG" id="faf:OE104_02915"/>
<dbReference type="PANTHER" id="PTHR46558:SF4">
    <property type="entry name" value="DNA-BIDING PHAGE PROTEIN"/>
    <property type="match status" value="1"/>
</dbReference>
<reference evidence="3" key="1">
    <citation type="submission" date="2022-09" db="EMBL/GenBank/DDBJ databases">
        <title>Complete Genomes of Fervidibacillus albus and Fervidibacillus halotolerans isolated from tidal flat sediments.</title>
        <authorList>
            <person name="Kwon K.K."/>
            <person name="Yang S.-H."/>
            <person name="Park M.J."/>
            <person name="Oh H.-M."/>
        </authorList>
    </citation>
    <scope>NUCLEOTIDE SEQUENCE</scope>
    <source>
        <strain evidence="3">MEBiC13591</strain>
    </source>
</reference>
<evidence type="ECO:0000259" key="2">
    <source>
        <dbReference type="PROSITE" id="PS50943"/>
    </source>
</evidence>
<keyword evidence="1" id="KW-0238">DNA-binding</keyword>
<dbReference type="GO" id="GO:0003677">
    <property type="term" value="F:DNA binding"/>
    <property type="evidence" value="ECO:0007669"/>
    <property type="project" value="UniProtKB-KW"/>
</dbReference>
<evidence type="ECO:0000313" key="3">
    <source>
        <dbReference type="EMBL" id="WAA10302.1"/>
    </source>
</evidence>
<accession>A0A9E8LV83</accession>
<dbReference type="SMART" id="SM00530">
    <property type="entry name" value="HTH_XRE"/>
    <property type="match status" value="1"/>
</dbReference>
<feature type="domain" description="HTH cro/C1-type" evidence="2">
    <location>
        <begin position="6"/>
        <end position="60"/>
    </location>
</feature>
<dbReference type="PANTHER" id="PTHR46558">
    <property type="entry name" value="TRACRIPTIONAL REGULATORY PROTEIN-RELATED-RELATED"/>
    <property type="match status" value="1"/>
</dbReference>
<protein>
    <submittedName>
        <fullName evidence="3">Helix-turn-helix domain-containing protein</fullName>
    </submittedName>
</protein>
<evidence type="ECO:0000313" key="4">
    <source>
        <dbReference type="Proteomes" id="UP001164718"/>
    </source>
</evidence>
<dbReference type="RefSeq" id="WP_275418086.1">
    <property type="nucleotide sequence ID" value="NZ_CP106878.1"/>
</dbReference>
<organism evidence="3 4">
    <name type="scientific">Fervidibacillus albus</name>
    <dbReference type="NCBI Taxonomy" id="2980026"/>
    <lineage>
        <taxon>Bacteria</taxon>
        <taxon>Bacillati</taxon>
        <taxon>Bacillota</taxon>
        <taxon>Bacilli</taxon>
        <taxon>Bacillales</taxon>
        <taxon>Bacillaceae</taxon>
        <taxon>Fervidibacillus</taxon>
    </lineage>
</organism>
<dbReference type="Proteomes" id="UP001164718">
    <property type="component" value="Chromosome"/>
</dbReference>
<dbReference type="PROSITE" id="PS50943">
    <property type="entry name" value="HTH_CROC1"/>
    <property type="match status" value="1"/>
</dbReference>
<dbReference type="InterPro" id="IPR001387">
    <property type="entry name" value="Cro/C1-type_HTH"/>
</dbReference>
<dbReference type="EMBL" id="CP106878">
    <property type="protein sequence ID" value="WAA10302.1"/>
    <property type="molecule type" value="Genomic_DNA"/>
</dbReference>
<dbReference type="Pfam" id="PF01381">
    <property type="entry name" value="HTH_3"/>
    <property type="match status" value="1"/>
</dbReference>
<gene>
    <name evidence="3" type="ORF">OE104_02915</name>
</gene>
<sequence length="118" mass="13677">MLSDRLKMARKKRGLTQEQLAIMVKTTKATISNYENKYSTPSNEMLKDLADALSVTTDYLLGRSDDPRLTEDQQKDVDEEFQELKKIIESLPKEEQEKVKRMVLGYVKGYADSRKENK</sequence>
<dbReference type="AlphaFoldDB" id="A0A9E8LV83"/>
<dbReference type="CDD" id="cd00093">
    <property type="entry name" value="HTH_XRE"/>
    <property type="match status" value="1"/>
</dbReference>
<evidence type="ECO:0000256" key="1">
    <source>
        <dbReference type="ARBA" id="ARBA00023125"/>
    </source>
</evidence>